<dbReference type="AlphaFoldDB" id="A0AAN6VET3"/>
<feature type="region of interest" description="Disordered" evidence="1">
    <location>
        <begin position="664"/>
        <end position="697"/>
    </location>
</feature>
<keyword evidence="2" id="KW-0812">Transmembrane</keyword>
<organism evidence="3 4">
    <name type="scientific">Chaetomidium leptoderma</name>
    <dbReference type="NCBI Taxonomy" id="669021"/>
    <lineage>
        <taxon>Eukaryota</taxon>
        <taxon>Fungi</taxon>
        <taxon>Dikarya</taxon>
        <taxon>Ascomycota</taxon>
        <taxon>Pezizomycotina</taxon>
        <taxon>Sordariomycetes</taxon>
        <taxon>Sordariomycetidae</taxon>
        <taxon>Sordariales</taxon>
        <taxon>Chaetomiaceae</taxon>
        <taxon>Chaetomidium</taxon>
    </lineage>
</organism>
<evidence type="ECO:0000256" key="2">
    <source>
        <dbReference type="SAM" id="Phobius"/>
    </source>
</evidence>
<protein>
    <submittedName>
        <fullName evidence="3">Uncharacterized protein</fullName>
    </submittedName>
</protein>
<feature type="transmembrane region" description="Helical" evidence="2">
    <location>
        <begin position="20"/>
        <end position="42"/>
    </location>
</feature>
<evidence type="ECO:0000313" key="4">
    <source>
        <dbReference type="Proteomes" id="UP001302745"/>
    </source>
</evidence>
<reference evidence="3" key="1">
    <citation type="journal article" date="2023" name="Mol. Phylogenet. Evol.">
        <title>Genome-scale phylogeny and comparative genomics of the fungal order Sordariales.</title>
        <authorList>
            <person name="Hensen N."/>
            <person name="Bonometti L."/>
            <person name="Westerberg I."/>
            <person name="Brannstrom I.O."/>
            <person name="Guillou S."/>
            <person name="Cros-Aarteil S."/>
            <person name="Calhoun S."/>
            <person name="Haridas S."/>
            <person name="Kuo A."/>
            <person name="Mondo S."/>
            <person name="Pangilinan J."/>
            <person name="Riley R."/>
            <person name="LaButti K."/>
            <person name="Andreopoulos B."/>
            <person name="Lipzen A."/>
            <person name="Chen C."/>
            <person name="Yan M."/>
            <person name="Daum C."/>
            <person name="Ng V."/>
            <person name="Clum A."/>
            <person name="Steindorff A."/>
            <person name="Ohm R.A."/>
            <person name="Martin F."/>
            <person name="Silar P."/>
            <person name="Natvig D.O."/>
            <person name="Lalanne C."/>
            <person name="Gautier V."/>
            <person name="Ament-Velasquez S.L."/>
            <person name="Kruys A."/>
            <person name="Hutchinson M.I."/>
            <person name="Powell A.J."/>
            <person name="Barry K."/>
            <person name="Miller A.N."/>
            <person name="Grigoriev I.V."/>
            <person name="Debuchy R."/>
            <person name="Gladieux P."/>
            <person name="Hiltunen Thoren M."/>
            <person name="Johannesson H."/>
        </authorList>
    </citation>
    <scope>NUCLEOTIDE SEQUENCE</scope>
    <source>
        <strain evidence="3">CBS 538.74</strain>
    </source>
</reference>
<keyword evidence="2" id="KW-0472">Membrane</keyword>
<dbReference type="Proteomes" id="UP001302745">
    <property type="component" value="Unassembled WGS sequence"/>
</dbReference>
<keyword evidence="2" id="KW-1133">Transmembrane helix</keyword>
<sequence length="836" mass="93625">MNANTTQGGSSPDQHNEQDTIIAMAALILAAGAFVVSLAQALMQYLASSDARGKCTYEAIDMSAKSTKLGWNWTFWKLRVYYPVLNISFSTVMQAAVEQSNYHIDAPESPLSKLAKSKEGDRQSWGFTVLEETETDTSFLTVSDGYTTLVGDSDPVTSKELTWTETAQLVWWKLTHTAGPVNRPRASWAQMLMAFGIRDTSSMVYKHADADIIPGSVDAPIQRVKLFDLGMLALYLGFKKVTINARDRHLEAIGAFGTITTLKNNELGKVLHFEGDTLAIFAQISKGSINAYNDFTIGKFSFAPGISMNGIICPLHLLLQVSSQRWDRDRFRAKQRTYLGAVQSEEGLAKGQVAAEASLFEMLYRNPNLSSMGDSDGSGSERSSLVPQHVFFANPPEDTFRPKMVQKTTTGLSARHLSALLREDDDSINYHDLCQAIEHWSTATGLRLPTIIPASSLCLMTGCETGFPSSVLVEPIMPWLVALADQVKRSSETFTHVSGRMTTLFKTNCLMFVRSRDAFWYSFNYVGMEARLWQWGWILQETKEVYDCLDTEDQDDIILRDAEGEYTGDVQPVILTECYALLQRFNPREWAAKIEKIVTMQLLKFRPHNMIWTQILLIDVAIHFLVRGGFHDDEDTVGYNLWADEVVTVFSAIVHVWDPTAEEQAAAAAKDGSDRHSTRSTKPPIPPPPKATQDHVETLKEHETPMMEKFRFLEPMSKDEVEVKHESIEDTPPTEARPEFAQTAQTAPESPKPPKKPPISRTNSSPLDVDWDLAGSLRKQEKLFSGLYPERREAKVQKLASLLQLRALFVIALFLLMPDSSDVYLTDGERVEMPMV</sequence>
<accession>A0AAN6VET3</accession>
<name>A0AAN6VET3_9PEZI</name>
<feature type="region of interest" description="Disordered" evidence="1">
    <location>
        <begin position="721"/>
        <end position="767"/>
    </location>
</feature>
<evidence type="ECO:0000313" key="3">
    <source>
        <dbReference type="EMBL" id="KAK4150014.1"/>
    </source>
</evidence>
<reference evidence="3" key="2">
    <citation type="submission" date="2023-05" db="EMBL/GenBank/DDBJ databases">
        <authorList>
            <consortium name="Lawrence Berkeley National Laboratory"/>
            <person name="Steindorff A."/>
            <person name="Hensen N."/>
            <person name="Bonometti L."/>
            <person name="Westerberg I."/>
            <person name="Brannstrom I.O."/>
            <person name="Guillou S."/>
            <person name="Cros-Aarteil S."/>
            <person name="Calhoun S."/>
            <person name="Haridas S."/>
            <person name="Kuo A."/>
            <person name="Mondo S."/>
            <person name="Pangilinan J."/>
            <person name="Riley R."/>
            <person name="Labutti K."/>
            <person name="Andreopoulos B."/>
            <person name="Lipzen A."/>
            <person name="Chen C."/>
            <person name="Yanf M."/>
            <person name="Daum C."/>
            <person name="Ng V."/>
            <person name="Clum A."/>
            <person name="Ohm R."/>
            <person name="Martin F."/>
            <person name="Silar P."/>
            <person name="Natvig D."/>
            <person name="Lalanne C."/>
            <person name="Gautier V."/>
            <person name="Ament-Velasquez S.L."/>
            <person name="Kruys A."/>
            <person name="Hutchinson M.I."/>
            <person name="Powell A.J."/>
            <person name="Barry K."/>
            <person name="Miller A.N."/>
            <person name="Grigoriev I.V."/>
            <person name="Debuchy R."/>
            <person name="Gladieux P."/>
            <person name="Thoren M.H."/>
            <person name="Johannesson H."/>
        </authorList>
    </citation>
    <scope>NUCLEOTIDE SEQUENCE</scope>
    <source>
        <strain evidence="3">CBS 538.74</strain>
    </source>
</reference>
<comment type="caution">
    <text evidence="3">The sequence shown here is derived from an EMBL/GenBank/DDBJ whole genome shotgun (WGS) entry which is preliminary data.</text>
</comment>
<gene>
    <name evidence="3" type="ORF">C8A00DRAFT_37391</name>
</gene>
<dbReference type="EMBL" id="MU857104">
    <property type="protein sequence ID" value="KAK4150014.1"/>
    <property type="molecule type" value="Genomic_DNA"/>
</dbReference>
<keyword evidence="4" id="KW-1185">Reference proteome</keyword>
<proteinExistence type="predicted"/>
<evidence type="ECO:0000256" key="1">
    <source>
        <dbReference type="SAM" id="MobiDB-lite"/>
    </source>
</evidence>